<dbReference type="FunFam" id="2.60.40.10:FF:000107">
    <property type="entry name" value="Myosin, light chain kinase a"/>
    <property type="match status" value="1"/>
</dbReference>
<feature type="domain" description="Ig-like" evidence="5">
    <location>
        <begin position="173"/>
        <end position="265"/>
    </location>
</feature>
<dbReference type="PANTHER" id="PTHR47633">
    <property type="entry name" value="IMMUNOGLOBULIN"/>
    <property type="match status" value="1"/>
</dbReference>
<dbReference type="InterPro" id="IPR013098">
    <property type="entry name" value="Ig_I-set"/>
</dbReference>
<dbReference type="InterPro" id="IPR036179">
    <property type="entry name" value="Ig-like_dom_sf"/>
</dbReference>
<dbReference type="WBParaSite" id="SSLN_0000819601-mRNA-1">
    <property type="protein sequence ID" value="SSLN_0000819601-mRNA-1"/>
    <property type="gene ID" value="SSLN_0000819601"/>
</dbReference>
<feature type="domain" description="Ig-like" evidence="5">
    <location>
        <begin position="10"/>
        <end position="117"/>
    </location>
</feature>
<accession>A0A183SUJ9</accession>
<reference evidence="8" key="1">
    <citation type="submission" date="2016-06" db="UniProtKB">
        <authorList>
            <consortium name="WormBaseParasite"/>
        </authorList>
    </citation>
    <scope>IDENTIFICATION</scope>
</reference>
<dbReference type="AlphaFoldDB" id="A0A183SUJ9"/>
<evidence type="ECO:0000259" key="5">
    <source>
        <dbReference type="PROSITE" id="PS50835"/>
    </source>
</evidence>
<dbReference type="Proteomes" id="UP000275846">
    <property type="component" value="Unassembled WGS sequence"/>
</dbReference>
<evidence type="ECO:0000313" key="8">
    <source>
        <dbReference type="WBParaSite" id="SSLN_0000819601-mRNA-1"/>
    </source>
</evidence>
<keyword evidence="3" id="KW-1015">Disulfide bond</keyword>
<dbReference type="SMART" id="SM00408">
    <property type="entry name" value="IGc2"/>
    <property type="match status" value="3"/>
</dbReference>
<evidence type="ECO:0000256" key="1">
    <source>
        <dbReference type="ARBA" id="ARBA00004496"/>
    </source>
</evidence>
<dbReference type="CDD" id="cd00096">
    <property type="entry name" value="Ig"/>
    <property type="match status" value="1"/>
</dbReference>
<dbReference type="OrthoDB" id="6278821at2759"/>
<evidence type="ECO:0000256" key="4">
    <source>
        <dbReference type="ARBA" id="ARBA00023319"/>
    </source>
</evidence>
<name>A0A183SUJ9_SCHSO</name>
<dbReference type="STRING" id="70667.A0A183SUJ9"/>
<dbReference type="GO" id="GO:0005737">
    <property type="term" value="C:cytoplasm"/>
    <property type="evidence" value="ECO:0007669"/>
    <property type="project" value="UniProtKB-SubCell"/>
</dbReference>
<dbReference type="Pfam" id="PF07679">
    <property type="entry name" value="I-set"/>
    <property type="match status" value="4"/>
</dbReference>
<dbReference type="SUPFAM" id="SSF48726">
    <property type="entry name" value="Immunoglobulin"/>
    <property type="match status" value="5"/>
</dbReference>
<evidence type="ECO:0000256" key="3">
    <source>
        <dbReference type="ARBA" id="ARBA00023157"/>
    </source>
</evidence>
<sequence length="554" mass="60287">MSPAEQPLPPQFVRAPVPLPQPPVGDVIECPGTLEVFESVPTVLEVQVMGRPEPLIEWFVNDRPVRPDYKHKVITLPEGTHCMTLESPSPINDTGRYRCVASNPYGTSQLVLTVKVEPKQQPKVQPPKFLTKPQPTITKKPQEPVMLEATFEGSPPPIISWHKDGKPGLTPYPEIRQPPMPVCLKEGEKAHFSTMITSNPPPVVEWYVNGQLVVPGQKLDTDGNPKESTSFDGLLHHLCIQNCHPDDAGQVTVEARRSDVPIEVSRNEPNALVTATTSLEVIPAPSKVPQLRSVPRPVEAAPVPIIERPAEQFPPMKPPQFATILHTVNTPCGQPTTFEVDFLGEPLPDVVWYKDGVEVHNVVPCEVTSSPNRSILRIPNTQPQAAGVYSAVATNPAGQATTTSRLNVTQPIHEAPPGSAPSFLQPLPLQSAHLQPGQAVTFECKVVGEPSPRVFWEHDGKPVEQTESVRCFDQPPFHKLVLCQATLETAGTYTCIAINPHGQDSFTTNVSVEKPEQAPQQPPMILEGPKNLNVQEASPATFVAQVAGAPGNLS</sequence>
<reference evidence="6 7" key="2">
    <citation type="submission" date="2018-11" db="EMBL/GenBank/DDBJ databases">
        <authorList>
            <consortium name="Pathogen Informatics"/>
        </authorList>
    </citation>
    <scope>NUCLEOTIDE SEQUENCE [LARGE SCALE GENOMIC DNA]</scope>
    <source>
        <strain evidence="6 7">NST_G2</strain>
    </source>
</reference>
<evidence type="ECO:0000256" key="2">
    <source>
        <dbReference type="ARBA" id="ARBA00022490"/>
    </source>
</evidence>
<keyword evidence="2" id="KW-0963">Cytoplasm</keyword>
<dbReference type="InterPro" id="IPR003599">
    <property type="entry name" value="Ig_sub"/>
</dbReference>
<feature type="domain" description="Ig-like" evidence="5">
    <location>
        <begin position="421"/>
        <end position="511"/>
    </location>
</feature>
<organism evidence="8">
    <name type="scientific">Schistocephalus solidus</name>
    <name type="common">Tapeworm</name>
    <dbReference type="NCBI Taxonomy" id="70667"/>
    <lineage>
        <taxon>Eukaryota</taxon>
        <taxon>Metazoa</taxon>
        <taxon>Spiralia</taxon>
        <taxon>Lophotrochozoa</taxon>
        <taxon>Platyhelminthes</taxon>
        <taxon>Cestoda</taxon>
        <taxon>Eucestoda</taxon>
        <taxon>Diphyllobothriidea</taxon>
        <taxon>Diphyllobothriidae</taxon>
        <taxon>Schistocephalus</taxon>
    </lineage>
</organism>
<protein>
    <submittedName>
        <fullName evidence="8">Titin</fullName>
    </submittedName>
</protein>
<evidence type="ECO:0000313" key="6">
    <source>
        <dbReference type="EMBL" id="VDL94282.1"/>
    </source>
</evidence>
<dbReference type="GO" id="GO:0045989">
    <property type="term" value="P:positive regulation of striated muscle contraction"/>
    <property type="evidence" value="ECO:0007669"/>
    <property type="project" value="UniProtKB-ARBA"/>
</dbReference>
<dbReference type="InterPro" id="IPR007110">
    <property type="entry name" value="Ig-like_dom"/>
</dbReference>
<keyword evidence="4" id="KW-0393">Immunoglobulin domain</keyword>
<dbReference type="FunFam" id="2.60.40.10:FF:000032">
    <property type="entry name" value="palladin isoform X1"/>
    <property type="match status" value="1"/>
</dbReference>
<dbReference type="EMBL" id="UYSU01034362">
    <property type="protein sequence ID" value="VDL94282.1"/>
    <property type="molecule type" value="Genomic_DNA"/>
</dbReference>
<dbReference type="InterPro" id="IPR013783">
    <property type="entry name" value="Ig-like_fold"/>
</dbReference>
<keyword evidence="7" id="KW-1185">Reference proteome</keyword>
<evidence type="ECO:0000313" key="7">
    <source>
        <dbReference type="Proteomes" id="UP000275846"/>
    </source>
</evidence>
<dbReference type="SMART" id="SM00409">
    <property type="entry name" value="IG"/>
    <property type="match status" value="4"/>
</dbReference>
<feature type="domain" description="Ig-like" evidence="5">
    <location>
        <begin position="319"/>
        <end position="409"/>
    </location>
</feature>
<proteinExistence type="predicted"/>
<dbReference type="FunFam" id="2.60.40.10:FF:000425">
    <property type="entry name" value="Myosin light chain kinase"/>
    <property type="match status" value="1"/>
</dbReference>
<comment type="subcellular location">
    <subcellularLocation>
        <location evidence="1">Cytoplasm</location>
    </subcellularLocation>
</comment>
<gene>
    <name evidence="6" type="ORF">SSLN_LOCUS7897</name>
</gene>
<dbReference type="GO" id="GO:0060298">
    <property type="term" value="P:positive regulation of sarcomere organization"/>
    <property type="evidence" value="ECO:0007669"/>
    <property type="project" value="UniProtKB-ARBA"/>
</dbReference>
<dbReference type="Gene3D" id="2.60.40.10">
    <property type="entry name" value="Immunoglobulins"/>
    <property type="match status" value="5"/>
</dbReference>
<dbReference type="InterPro" id="IPR003598">
    <property type="entry name" value="Ig_sub2"/>
</dbReference>
<dbReference type="PROSITE" id="PS50835">
    <property type="entry name" value="IG_LIKE"/>
    <property type="match status" value="4"/>
</dbReference>